<evidence type="ECO:0000256" key="1">
    <source>
        <dbReference type="SAM" id="Coils"/>
    </source>
</evidence>
<keyword evidence="3" id="KW-1185">Reference proteome</keyword>
<dbReference type="PANTHER" id="PTHR35175">
    <property type="entry name" value="DUF1289 DOMAIN-CONTAINING PROTEIN"/>
    <property type="match status" value="1"/>
</dbReference>
<evidence type="ECO:0000313" key="2">
    <source>
        <dbReference type="EMBL" id="MFC7333704.1"/>
    </source>
</evidence>
<organism evidence="2 3">
    <name type="scientific">Rhodocista pekingensis</name>
    <dbReference type="NCBI Taxonomy" id="201185"/>
    <lineage>
        <taxon>Bacteria</taxon>
        <taxon>Pseudomonadati</taxon>
        <taxon>Pseudomonadota</taxon>
        <taxon>Alphaproteobacteria</taxon>
        <taxon>Rhodospirillales</taxon>
        <taxon>Azospirillaceae</taxon>
        <taxon>Rhodocista</taxon>
    </lineage>
</organism>
<comment type="caution">
    <text evidence="2">The sequence shown here is derived from an EMBL/GenBank/DDBJ whole genome shotgun (WGS) entry which is preliminary data.</text>
</comment>
<sequence length="100" mass="11327">MKVENPCVKLCKFDARGMCLGCFRDKAEVKGWKRLGEAERGAILERIRPLVALHPTGNGSAGRRDKDRKRLKKLDRRIAKLERKLAEARSERARQTAVAA</sequence>
<feature type="coiled-coil region" evidence="1">
    <location>
        <begin position="64"/>
        <end position="98"/>
    </location>
</feature>
<dbReference type="EMBL" id="JBHTCM010000010">
    <property type="protein sequence ID" value="MFC7333704.1"/>
    <property type="molecule type" value="Genomic_DNA"/>
</dbReference>
<dbReference type="RefSeq" id="WP_377358951.1">
    <property type="nucleotide sequence ID" value="NZ_JBHTCM010000010.1"/>
</dbReference>
<gene>
    <name evidence="2" type="ORF">ACFQPS_11060</name>
</gene>
<name>A0ABW2KUJ3_9PROT</name>
<evidence type="ECO:0000313" key="3">
    <source>
        <dbReference type="Proteomes" id="UP001596456"/>
    </source>
</evidence>
<protein>
    <submittedName>
        <fullName evidence="2">DUF1289 domain-containing protein</fullName>
    </submittedName>
</protein>
<dbReference type="Proteomes" id="UP001596456">
    <property type="component" value="Unassembled WGS sequence"/>
</dbReference>
<proteinExistence type="predicted"/>
<keyword evidence="1" id="KW-0175">Coiled coil</keyword>
<accession>A0ABW2KUJ3</accession>
<reference evidence="3" key="1">
    <citation type="journal article" date="2019" name="Int. J. Syst. Evol. Microbiol.">
        <title>The Global Catalogue of Microorganisms (GCM) 10K type strain sequencing project: providing services to taxonomists for standard genome sequencing and annotation.</title>
        <authorList>
            <consortium name="The Broad Institute Genomics Platform"/>
            <consortium name="The Broad Institute Genome Sequencing Center for Infectious Disease"/>
            <person name="Wu L."/>
            <person name="Ma J."/>
        </authorList>
    </citation>
    <scope>NUCLEOTIDE SEQUENCE [LARGE SCALE GENOMIC DNA]</scope>
    <source>
        <strain evidence="3">CGMCC 1.16275</strain>
    </source>
</reference>
<dbReference type="Pfam" id="PF06945">
    <property type="entry name" value="DUF1289"/>
    <property type="match status" value="1"/>
</dbReference>
<dbReference type="PANTHER" id="PTHR35175:SF2">
    <property type="entry name" value="DUF1289 DOMAIN-CONTAINING PROTEIN"/>
    <property type="match status" value="1"/>
</dbReference>
<dbReference type="InterPro" id="IPR010710">
    <property type="entry name" value="DUF1289"/>
</dbReference>